<dbReference type="PRINTS" id="PR01367">
    <property type="entry name" value="BGCRYSTALLIN"/>
</dbReference>
<sequence>MSETTKPAAPGQAADEKEKAAPAPTPSLDPAPVANSKGEEPSPEAFRIVVFDQENFQGRQMEFTAECLNLADRGFDRVRSVIVTSGPWVAYEQANMRGEMFILEKGEYPRWDTWSSSYRSDCFMSMRPIKMVSAQEQRALLGSAQGWAVPSLTGCLAAAKLQGFGHTAQHPPSVFPRRLRTTKSLSTSLLTSRATRWKSRRTTCPASGLMASATAWAACRCPVERKLGCSGGCLVPGSLSSPAACFWWHGCFGGMAVLVAWLFWVAVSGDVAHPPEAGAQCRKALLAPEHTPAVWLLPGVADPAQVPCVCFSCSWVGYQYPGYRGYQYLFETGDFRHWNEWSAFQPQIQSIRRIRDMQWDQKGTFVTPDAPSD</sequence>
<evidence type="ECO:0000256" key="7">
    <source>
        <dbReference type="ARBA" id="ARBA00032143"/>
    </source>
</evidence>
<dbReference type="PANTHER" id="PTHR11818">
    <property type="entry name" value="BETA/GAMMA CRYSTALLIN"/>
    <property type="match status" value="1"/>
</dbReference>
<dbReference type="SUPFAM" id="SSF49695">
    <property type="entry name" value="gamma-Crystallin-like"/>
    <property type="match status" value="2"/>
</dbReference>
<keyword evidence="5" id="KW-0677">Repeat</keyword>
<evidence type="ECO:0000256" key="8">
    <source>
        <dbReference type="SAM" id="MobiDB-lite"/>
    </source>
</evidence>
<name>A0A8C0TXH2_CYACU</name>
<dbReference type="InterPro" id="IPR050252">
    <property type="entry name" value="Beta/Gamma-Crystallin"/>
</dbReference>
<reference evidence="10" key="2">
    <citation type="submission" date="2025-09" db="UniProtKB">
        <authorList>
            <consortium name="Ensembl"/>
        </authorList>
    </citation>
    <scope>IDENTIFICATION</scope>
</reference>
<feature type="region of interest" description="Disordered" evidence="8">
    <location>
        <begin position="1"/>
        <end position="41"/>
    </location>
</feature>
<gene>
    <name evidence="10" type="primary">CRYBB1</name>
</gene>
<reference evidence="10" key="1">
    <citation type="submission" date="2025-08" db="UniProtKB">
        <authorList>
            <consortium name="Ensembl"/>
        </authorList>
    </citation>
    <scope>IDENTIFICATION</scope>
</reference>
<dbReference type="PROSITE" id="PS50915">
    <property type="entry name" value="CRYSTALLIN_BETA_GAMMA"/>
    <property type="match status" value="3"/>
</dbReference>
<dbReference type="Ensembl" id="ENSCCET00000002157.1">
    <property type="protein sequence ID" value="ENSCCEP00000001199.1"/>
    <property type="gene ID" value="ENSCCEG00000001479.1"/>
</dbReference>
<dbReference type="AlphaFoldDB" id="A0A8C0TXH2"/>
<evidence type="ECO:0000256" key="2">
    <source>
        <dbReference type="ARBA" id="ARBA00009646"/>
    </source>
</evidence>
<evidence type="ECO:0000259" key="9">
    <source>
        <dbReference type="PROSITE" id="PS50915"/>
    </source>
</evidence>
<evidence type="ECO:0000256" key="4">
    <source>
        <dbReference type="ARBA" id="ARBA00022613"/>
    </source>
</evidence>
<dbReference type="GO" id="GO:0007601">
    <property type="term" value="P:visual perception"/>
    <property type="evidence" value="ECO:0007669"/>
    <property type="project" value="TreeGrafter"/>
</dbReference>
<comment type="subunit">
    <text evidence="6">Homo/heterodimer, or complexes of higher-order. The structure of beta-crystallin oligomers seems to be stabilized through interactions between the N-terminal arms.</text>
</comment>
<keyword evidence="4" id="KW-0273">Eye lens protein</keyword>
<dbReference type="GO" id="GO:0002088">
    <property type="term" value="P:lens development in camera-type eye"/>
    <property type="evidence" value="ECO:0007669"/>
    <property type="project" value="TreeGrafter"/>
</dbReference>
<evidence type="ECO:0000256" key="1">
    <source>
        <dbReference type="ARBA" id="ARBA00003689"/>
    </source>
</evidence>
<evidence type="ECO:0000256" key="5">
    <source>
        <dbReference type="ARBA" id="ARBA00022737"/>
    </source>
</evidence>
<accession>A0A8C0TXH2</accession>
<dbReference type="PANTHER" id="PTHR11818:SF12">
    <property type="entry name" value="BETA-CRYSTALLIN B1"/>
    <property type="match status" value="1"/>
</dbReference>
<evidence type="ECO:0000256" key="3">
    <source>
        <dbReference type="ARBA" id="ARBA00019516"/>
    </source>
</evidence>
<keyword evidence="11" id="KW-1185">Reference proteome</keyword>
<dbReference type="Proteomes" id="UP000694410">
    <property type="component" value="Unplaced"/>
</dbReference>
<comment type="similarity">
    <text evidence="2">Belongs to the beta/gamma-crystallin family.</text>
</comment>
<evidence type="ECO:0000256" key="6">
    <source>
        <dbReference type="ARBA" id="ARBA00025922"/>
    </source>
</evidence>
<evidence type="ECO:0000313" key="10">
    <source>
        <dbReference type="Ensembl" id="ENSCCEP00000001199.1"/>
    </source>
</evidence>
<dbReference type="InterPro" id="IPR011024">
    <property type="entry name" value="G_crystallin-like"/>
</dbReference>
<evidence type="ECO:0000313" key="11">
    <source>
        <dbReference type="Proteomes" id="UP000694410"/>
    </source>
</evidence>
<comment type="function">
    <text evidence="1">Crystallins are the dominant structural components of the vertebrate eye lens.</text>
</comment>
<dbReference type="InterPro" id="IPR001064">
    <property type="entry name" value="Beta/gamma_crystallin"/>
</dbReference>
<dbReference type="GO" id="GO:0005212">
    <property type="term" value="F:structural constituent of eye lens"/>
    <property type="evidence" value="ECO:0007669"/>
    <property type="project" value="UniProtKB-KW"/>
</dbReference>
<feature type="domain" description="Beta/gamma crystallin 'Greek key'" evidence="9">
    <location>
        <begin position="86"/>
        <end position="130"/>
    </location>
</feature>
<dbReference type="FunFam" id="2.60.20.10:FF:000002">
    <property type="entry name" value="Crystallin, beta B2"/>
    <property type="match status" value="1"/>
</dbReference>
<dbReference type="Pfam" id="PF00030">
    <property type="entry name" value="Crystall"/>
    <property type="match status" value="2"/>
</dbReference>
<protein>
    <recommendedName>
        <fullName evidence="3">Beta-crystallin B1</fullName>
    </recommendedName>
    <alternativeName>
        <fullName evidence="7">Beta-B1 crystallin</fullName>
    </alternativeName>
</protein>
<organism evidence="10 11">
    <name type="scientific">Cyanistes caeruleus</name>
    <name type="common">Eurasian blue tit</name>
    <name type="synonym">Parus caeruleus</name>
    <dbReference type="NCBI Taxonomy" id="156563"/>
    <lineage>
        <taxon>Eukaryota</taxon>
        <taxon>Metazoa</taxon>
        <taxon>Chordata</taxon>
        <taxon>Craniata</taxon>
        <taxon>Vertebrata</taxon>
        <taxon>Euteleostomi</taxon>
        <taxon>Archelosauria</taxon>
        <taxon>Archosauria</taxon>
        <taxon>Dinosauria</taxon>
        <taxon>Saurischia</taxon>
        <taxon>Theropoda</taxon>
        <taxon>Coelurosauria</taxon>
        <taxon>Aves</taxon>
        <taxon>Neognathae</taxon>
        <taxon>Neoaves</taxon>
        <taxon>Telluraves</taxon>
        <taxon>Australaves</taxon>
        <taxon>Passeriformes</taxon>
        <taxon>Paridae</taxon>
        <taxon>Cyanistes</taxon>
    </lineage>
</organism>
<proteinExistence type="inferred from homology"/>
<dbReference type="SMART" id="SM00247">
    <property type="entry name" value="XTALbg"/>
    <property type="match status" value="2"/>
</dbReference>
<feature type="domain" description="Beta/gamma crystallin 'Greek key'" evidence="9">
    <location>
        <begin position="46"/>
        <end position="85"/>
    </location>
</feature>
<dbReference type="Gene3D" id="2.60.20.10">
    <property type="entry name" value="Crystallins"/>
    <property type="match status" value="2"/>
</dbReference>
<feature type="domain" description="Beta/gamma crystallin 'Greek key'" evidence="9">
    <location>
        <begin position="313"/>
        <end position="355"/>
    </location>
</feature>